<evidence type="ECO:0000259" key="4">
    <source>
        <dbReference type="Pfam" id="PF00775"/>
    </source>
</evidence>
<dbReference type="Proteomes" id="UP001250932">
    <property type="component" value="Unassembled WGS sequence"/>
</dbReference>
<keyword evidence="6" id="KW-1185">Reference proteome</keyword>
<dbReference type="EMBL" id="JAQOUE010000001">
    <property type="protein sequence ID" value="MDT7040957.1"/>
    <property type="molecule type" value="Genomic_DNA"/>
</dbReference>
<dbReference type="PANTHER" id="PTHR33711:SF10">
    <property type="entry name" value="INTRADIOL RING-CLEAVAGE DIOXYGENASES DOMAIN-CONTAINING PROTEIN"/>
    <property type="match status" value="1"/>
</dbReference>
<feature type="domain" description="Intradiol ring-cleavage dioxygenases" evidence="4">
    <location>
        <begin position="94"/>
        <end position="249"/>
    </location>
</feature>
<dbReference type="PANTHER" id="PTHR33711">
    <property type="entry name" value="DIOXYGENASE, PUTATIVE (AFU_ORTHOLOGUE AFUA_2G02910)-RELATED"/>
    <property type="match status" value="1"/>
</dbReference>
<evidence type="ECO:0000256" key="3">
    <source>
        <dbReference type="ARBA" id="ARBA00023002"/>
    </source>
</evidence>
<keyword evidence="3" id="KW-0560">Oxidoreductase</keyword>
<sequence length="284" mass="31731">MQQTMPHNHLSSDTTEGIHQLTRRQLLQVSAGTLGLLATSGISLAALCPSVTTPPQTRGPFFPYDQVVSFPIREEDDESLPLILSNDNDLTFIKGKPGKAQGQIIYFRGQVLSGGTSDSKVCQTIPGATVLLWQANFSGRYNHKGDVSSPQHFPHPKTGKLIERVQDDYFQYWGKTVTDEQGYFLFKTILPSFYPAADDWYRPPHLHFSIQAKGHPEFVTQTYFKGDALPNIALIQDLNAKDWILRNPKISPTQQEQVIVEYAPDQAQNLQDGLVGTCQFLLAE</sequence>
<gene>
    <name evidence="5" type="ORF">PPG34_01265</name>
</gene>
<comment type="similarity">
    <text evidence="1">Belongs to the intradiol ring-cleavage dioxygenase family.</text>
</comment>
<evidence type="ECO:0000313" key="6">
    <source>
        <dbReference type="Proteomes" id="UP001250932"/>
    </source>
</evidence>
<dbReference type="PROSITE" id="PS51318">
    <property type="entry name" value="TAT"/>
    <property type="match status" value="1"/>
</dbReference>
<reference evidence="5 6" key="1">
    <citation type="journal article" date="2023" name="ISME J.">
        <title>Cultivation and genomic characterization of novel and ubiquitous marine nitrite-oxidizing bacteria from the Nitrospirales.</title>
        <authorList>
            <person name="Mueller A.J."/>
            <person name="Daebeler A."/>
            <person name="Herbold C.W."/>
            <person name="Kirkegaard R.H."/>
            <person name="Daims H."/>
        </authorList>
    </citation>
    <scope>NUCLEOTIDE SEQUENCE [LARGE SCALE GENOMIC DNA]</scope>
    <source>
        <strain evidence="5 6">EB</strain>
    </source>
</reference>
<keyword evidence="2" id="KW-0223">Dioxygenase</keyword>
<dbReference type="Gene3D" id="2.60.130.10">
    <property type="entry name" value="Aromatic compound dioxygenase"/>
    <property type="match status" value="1"/>
</dbReference>
<dbReference type="RefSeq" id="WP_313831316.1">
    <property type="nucleotide sequence ID" value="NZ_JAQOUE010000001.1"/>
</dbReference>
<accession>A0ABU3K3K4</accession>
<dbReference type="InterPro" id="IPR015889">
    <property type="entry name" value="Intradiol_dOase_core"/>
</dbReference>
<proteinExistence type="inferred from homology"/>
<evidence type="ECO:0000256" key="1">
    <source>
        <dbReference type="ARBA" id="ARBA00007825"/>
    </source>
</evidence>
<evidence type="ECO:0000313" key="5">
    <source>
        <dbReference type="EMBL" id="MDT7040957.1"/>
    </source>
</evidence>
<organism evidence="5 6">
    <name type="scientific">Candidatus Nitronereus thalassa</name>
    <dbReference type="NCBI Taxonomy" id="3020898"/>
    <lineage>
        <taxon>Bacteria</taxon>
        <taxon>Pseudomonadati</taxon>
        <taxon>Nitrospirota</taxon>
        <taxon>Nitrospiria</taxon>
        <taxon>Nitrospirales</taxon>
        <taxon>Nitrospiraceae</taxon>
        <taxon>Candidatus Nitronereus</taxon>
    </lineage>
</organism>
<dbReference type="InterPro" id="IPR000627">
    <property type="entry name" value="Intradiol_dOase_C"/>
</dbReference>
<dbReference type="Pfam" id="PF00775">
    <property type="entry name" value="Dioxygenase_C"/>
    <property type="match status" value="1"/>
</dbReference>
<dbReference type="InterPro" id="IPR006311">
    <property type="entry name" value="TAT_signal"/>
</dbReference>
<dbReference type="InterPro" id="IPR050770">
    <property type="entry name" value="Intradiol_RC_Dioxygenase"/>
</dbReference>
<evidence type="ECO:0000256" key="2">
    <source>
        <dbReference type="ARBA" id="ARBA00022964"/>
    </source>
</evidence>
<dbReference type="SUPFAM" id="SSF49482">
    <property type="entry name" value="Aromatic compound dioxygenase"/>
    <property type="match status" value="1"/>
</dbReference>
<name>A0ABU3K3K4_9BACT</name>
<protein>
    <recommendedName>
        <fullName evidence="4">Intradiol ring-cleavage dioxygenases domain-containing protein</fullName>
    </recommendedName>
</protein>
<comment type="caution">
    <text evidence="5">The sequence shown here is derived from an EMBL/GenBank/DDBJ whole genome shotgun (WGS) entry which is preliminary data.</text>
</comment>